<feature type="zinc finger region" description="C3H1-type" evidence="11">
    <location>
        <begin position="174"/>
        <end position="202"/>
    </location>
</feature>
<dbReference type="PANTHER" id="PTHR23102">
    <property type="entry name" value="CLEAVAGE AND POLYADENYLATION SPECIFICITY FACTOR SUBUNIT 4-RELATED"/>
    <property type="match status" value="1"/>
</dbReference>
<dbReference type="InterPro" id="IPR000571">
    <property type="entry name" value="Znf_CCCH"/>
</dbReference>
<feature type="zinc finger region" description="C3H1-type" evidence="11">
    <location>
        <begin position="232"/>
        <end position="255"/>
    </location>
</feature>
<feature type="zinc finger region" description="C3H1-type" evidence="11">
    <location>
        <begin position="203"/>
        <end position="230"/>
    </location>
</feature>
<keyword evidence="4 11" id="KW-0479">Metal-binding</keyword>
<evidence type="ECO:0000256" key="13">
    <source>
        <dbReference type="SAM" id="MobiDB-lite"/>
    </source>
</evidence>
<keyword evidence="9 12" id="KW-0539">Nucleus</keyword>
<dbReference type="EMBL" id="ADOT01000280">
    <property type="protein sequence ID" value="EGX44521.1"/>
    <property type="molecule type" value="Genomic_DNA"/>
</dbReference>
<keyword evidence="14" id="KW-0732">Signal</keyword>
<feature type="domain" description="C3H1-type" evidence="15">
    <location>
        <begin position="203"/>
        <end position="230"/>
    </location>
</feature>
<feature type="domain" description="C3H1-type" evidence="15">
    <location>
        <begin position="116"/>
        <end position="143"/>
    </location>
</feature>
<organism evidence="16 17">
    <name type="scientific">Arthrobotrys oligospora (strain ATCC 24927 / CBS 115.81 / DSM 1491)</name>
    <name type="common">Nematode-trapping fungus</name>
    <name type="synonym">Didymozoophaga oligospora</name>
    <dbReference type="NCBI Taxonomy" id="756982"/>
    <lineage>
        <taxon>Eukaryota</taxon>
        <taxon>Fungi</taxon>
        <taxon>Dikarya</taxon>
        <taxon>Ascomycota</taxon>
        <taxon>Pezizomycotina</taxon>
        <taxon>Orbiliomycetes</taxon>
        <taxon>Orbiliales</taxon>
        <taxon>Orbiliaceae</taxon>
        <taxon>Orbilia</taxon>
        <taxon>Orbilia oligospora</taxon>
    </lineage>
</organism>
<keyword evidence="6 11" id="KW-0863">Zinc-finger</keyword>
<dbReference type="PANTHER" id="PTHR23102:SF24">
    <property type="entry name" value="CLEAVAGE AND POLYADENYLATION SPECIFICITY FACTOR SUBUNIT 4"/>
    <property type="match status" value="1"/>
</dbReference>
<gene>
    <name evidence="16" type="ORF">AOL_s00188g189</name>
</gene>
<evidence type="ECO:0000256" key="4">
    <source>
        <dbReference type="ARBA" id="ARBA00022723"/>
    </source>
</evidence>
<dbReference type="Proteomes" id="UP000008784">
    <property type="component" value="Unassembled WGS sequence"/>
</dbReference>
<dbReference type="HOGENOM" id="CLU_024513_1_1_1"/>
<evidence type="ECO:0000256" key="6">
    <source>
        <dbReference type="ARBA" id="ARBA00022771"/>
    </source>
</evidence>
<dbReference type="FunFam" id="4.10.1000.10:FF:000012">
    <property type="entry name" value="cleavage and polyadenylation specificity factor subunit 4"/>
    <property type="match status" value="1"/>
</dbReference>
<keyword evidence="7 11" id="KW-0862">Zinc</keyword>
<feature type="compositionally biased region" description="Basic and acidic residues" evidence="13">
    <location>
        <begin position="292"/>
        <end position="301"/>
    </location>
</feature>
<dbReference type="PROSITE" id="PS50103">
    <property type="entry name" value="ZF_C3H1"/>
    <property type="match status" value="5"/>
</dbReference>
<keyword evidence="3 12" id="KW-0507">mRNA processing</keyword>
<evidence type="ECO:0000256" key="5">
    <source>
        <dbReference type="ARBA" id="ARBA00022737"/>
    </source>
</evidence>
<feature type="compositionally biased region" description="Gly residues" evidence="13">
    <location>
        <begin position="302"/>
        <end position="315"/>
    </location>
</feature>
<feature type="domain" description="C3H1-type" evidence="15">
    <location>
        <begin position="232"/>
        <end position="255"/>
    </location>
</feature>
<evidence type="ECO:0000256" key="1">
    <source>
        <dbReference type="ARBA" id="ARBA00004123"/>
    </source>
</evidence>
<dbReference type="RefSeq" id="XP_011126739.1">
    <property type="nucleotide sequence ID" value="XM_011128437.1"/>
</dbReference>
<dbReference type="SUPFAM" id="SSF90229">
    <property type="entry name" value="CCCH zinc finger"/>
    <property type="match status" value="2"/>
</dbReference>
<evidence type="ECO:0000259" key="15">
    <source>
        <dbReference type="PROSITE" id="PS50103"/>
    </source>
</evidence>
<sequence>MKAQILCCLWLIPNAVSVLVVNVLTRSGLVLESTRPTSLPSIQVQLEVPFNSIINSTIMMATSTTATTTMTTKPSDEVESRPTPVADAVLKPYSMNKAAKFSFLPFLKKEYRFGLDPNRDVCRLFLAGHCPNGNACPDRHTVGTAGLNNLVCKHWLRGLCKKGDACDFLHEYNLRRMPECSFLIRYGYCQNGDDCLYFHPDPENRTSLCPHYENGFCPLGPTCAKKHVRKNICKFYFAGFCPDGRECREGAHPKWNTDLGELTVKVEGERKRYNERDVTDDDMGVKGRRKFQHPDGRDRDGGGGGGGQGGGQGGQGRRRWGKGNYQDREKQN</sequence>
<evidence type="ECO:0000313" key="16">
    <source>
        <dbReference type="EMBL" id="EGX44521.1"/>
    </source>
</evidence>
<evidence type="ECO:0000256" key="11">
    <source>
        <dbReference type="PROSITE-ProRule" id="PRU00723"/>
    </source>
</evidence>
<evidence type="ECO:0000256" key="8">
    <source>
        <dbReference type="ARBA" id="ARBA00022884"/>
    </source>
</evidence>
<dbReference type="OrthoDB" id="1914176at2759"/>
<dbReference type="STRING" id="756982.G1XQH7"/>
<dbReference type="Gene3D" id="3.30.1370.210">
    <property type="match status" value="1"/>
</dbReference>
<feature type="chain" id="PRO_5003426598" description="mRNA 3'-end-processing protein" evidence="14">
    <location>
        <begin position="18"/>
        <end position="332"/>
    </location>
</feature>
<dbReference type="SMART" id="SM00356">
    <property type="entry name" value="ZnF_C3H1"/>
    <property type="match status" value="4"/>
</dbReference>
<evidence type="ECO:0000313" key="17">
    <source>
        <dbReference type="Proteomes" id="UP000008784"/>
    </source>
</evidence>
<feature type="zinc finger region" description="C3H1-type" evidence="11">
    <location>
        <begin position="151"/>
        <end position="173"/>
    </location>
</feature>
<evidence type="ECO:0000256" key="10">
    <source>
        <dbReference type="ARBA" id="ARBA00024826"/>
    </source>
</evidence>
<comment type="caution">
    <text evidence="16">The sequence shown here is derived from an EMBL/GenBank/DDBJ whole genome shotgun (WGS) entry which is preliminary data.</text>
</comment>
<evidence type="ECO:0000256" key="14">
    <source>
        <dbReference type="SAM" id="SignalP"/>
    </source>
</evidence>
<dbReference type="AlphaFoldDB" id="G1XQH7"/>
<dbReference type="GO" id="GO:0005634">
    <property type="term" value="C:nucleus"/>
    <property type="evidence" value="ECO:0007669"/>
    <property type="project" value="UniProtKB-SubCell"/>
</dbReference>
<dbReference type="OMA" id="LIRYGYC"/>
<dbReference type="GeneID" id="22897635"/>
<keyword evidence="17" id="KW-1185">Reference proteome</keyword>
<reference evidence="16 17" key="1">
    <citation type="journal article" date="2011" name="PLoS Pathog.">
        <title>Genomic and proteomic analyses of the fungus Arthrobotrys oligospora provide insights into nematode-trap formation.</title>
        <authorList>
            <person name="Yang J."/>
            <person name="Wang L."/>
            <person name="Ji X."/>
            <person name="Feng Y."/>
            <person name="Li X."/>
            <person name="Zou C."/>
            <person name="Xu J."/>
            <person name="Ren Y."/>
            <person name="Mi Q."/>
            <person name="Wu J."/>
            <person name="Liu S."/>
            <person name="Liu Y."/>
            <person name="Huang X."/>
            <person name="Wang H."/>
            <person name="Niu X."/>
            <person name="Li J."/>
            <person name="Liang L."/>
            <person name="Luo Y."/>
            <person name="Ji K."/>
            <person name="Zhou W."/>
            <person name="Yu Z."/>
            <person name="Li G."/>
            <person name="Liu Y."/>
            <person name="Li L."/>
            <person name="Qiao M."/>
            <person name="Feng L."/>
            <person name="Zhang K.-Q."/>
        </authorList>
    </citation>
    <scope>NUCLEOTIDE SEQUENCE [LARGE SCALE GENOMIC DNA]</scope>
    <source>
        <strain evidence="17">ATCC 24927 / CBS 115.81 / DSM 1491</strain>
    </source>
</reference>
<evidence type="ECO:0000256" key="12">
    <source>
        <dbReference type="RuleBase" id="RU369008"/>
    </source>
</evidence>
<protein>
    <recommendedName>
        <fullName evidence="12">mRNA 3'-end-processing protein</fullName>
    </recommendedName>
</protein>
<comment type="similarity">
    <text evidence="2 12">Belongs to the CPSF4/YTH1 family.</text>
</comment>
<feature type="domain" description="C3H1-type" evidence="15">
    <location>
        <begin position="151"/>
        <end position="173"/>
    </location>
</feature>
<dbReference type="GO" id="GO:0008270">
    <property type="term" value="F:zinc ion binding"/>
    <property type="evidence" value="ECO:0007669"/>
    <property type="project" value="UniProtKB-KW"/>
</dbReference>
<feature type="zinc finger region" description="C3H1-type" evidence="11">
    <location>
        <begin position="116"/>
        <end position="143"/>
    </location>
</feature>
<feature type="domain" description="C3H1-type" evidence="15">
    <location>
        <begin position="174"/>
        <end position="202"/>
    </location>
</feature>
<dbReference type="InterPro" id="IPR045348">
    <property type="entry name" value="CPSF4/Yth1"/>
</dbReference>
<keyword evidence="5 12" id="KW-0677">Repeat</keyword>
<dbReference type="InterPro" id="IPR036855">
    <property type="entry name" value="Znf_CCCH_sf"/>
</dbReference>
<accession>G1XQH7</accession>
<dbReference type="Pfam" id="PF00642">
    <property type="entry name" value="zf-CCCH"/>
    <property type="match status" value="1"/>
</dbReference>
<dbReference type="eggNOG" id="KOG1040">
    <property type="taxonomic scope" value="Eukaryota"/>
</dbReference>
<feature type="signal peptide" evidence="14">
    <location>
        <begin position="1"/>
        <end position="17"/>
    </location>
</feature>
<evidence type="ECO:0000256" key="2">
    <source>
        <dbReference type="ARBA" id="ARBA00008907"/>
    </source>
</evidence>
<comment type="function">
    <text evidence="10 12">Component of the cleavage factor I (CF I) involved in pre-mRNA 3'-end processing.</text>
</comment>
<evidence type="ECO:0000256" key="3">
    <source>
        <dbReference type="ARBA" id="ARBA00022664"/>
    </source>
</evidence>
<dbReference type="GO" id="GO:0031124">
    <property type="term" value="P:mRNA 3'-end processing"/>
    <property type="evidence" value="ECO:0007669"/>
    <property type="project" value="UniProtKB-UniRule"/>
</dbReference>
<keyword evidence="8 12" id="KW-0694">RNA-binding</keyword>
<comment type="subcellular location">
    <subcellularLocation>
        <location evidence="1 12">Nucleus</location>
    </subcellularLocation>
</comment>
<name>G1XQH7_ARTOA</name>
<dbReference type="InParanoid" id="G1XQH7"/>
<evidence type="ECO:0000256" key="9">
    <source>
        <dbReference type="ARBA" id="ARBA00023242"/>
    </source>
</evidence>
<evidence type="ECO:0000256" key="7">
    <source>
        <dbReference type="ARBA" id="ARBA00022833"/>
    </source>
</evidence>
<proteinExistence type="inferred from homology"/>
<dbReference type="Gene3D" id="4.10.1000.10">
    <property type="entry name" value="Zinc finger, CCCH-type"/>
    <property type="match status" value="1"/>
</dbReference>
<feature type="region of interest" description="Disordered" evidence="13">
    <location>
        <begin position="273"/>
        <end position="332"/>
    </location>
</feature>
<dbReference type="GO" id="GO:0003723">
    <property type="term" value="F:RNA binding"/>
    <property type="evidence" value="ECO:0007669"/>
    <property type="project" value="UniProtKB-UniRule"/>
</dbReference>